<dbReference type="EMBL" id="BOPF01000006">
    <property type="protein sequence ID" value="GIJ45020.1"/>
    <property type="molecule type" value="Genomic_DNA"/>
</dbReference>
<evidence type="ECO:0000256" key="1">
    <source>
        <dbReference type="ARBA" id="ARBA00022630"/>
    </source>
</evidence>
<evidence type="ECO:0000259" key="3">
    <source>
        <dbReference type="PROSITE" id="PS51387"/>
    </source>
</evidence>
<dbReference type="InterPro" id="IPR036318">
    <property type="entry name" value="FAD-bd_PCMH-like_sf"/>
</dbReference>
<dbReference type="PANTHER" id="PTHR11748">
    <property type="entry name" value="D-LACTATE DEHYDROGENASE"/>
    <property type="match status" value="1"/>
</dbReference>
<dbReference type="PANTHER" id="PTHR11748:SF103">
    <property type="entry name" value="GLYCOLATE OXIDASE SUBUNIT GLCE"/>
    <property type="match status" value="1"/>
</dbReference>
<dbReference type="AlphaFoldDB" id="A0A8J3YJ77"/>
<dbReference type="PROSITE" id="PS51387">
    <property type="entry name" value="FAD_PCMH"/>
    <property type="match status" value="1"/>
</dbReference>
<dbReference type="Proteomes" id="UP000619260">
    <property type="component" value="Unassembled WGS sequence"/>
</dbReference>
<dbReference type="GO" id="GO:0071949">
    <property type="term" value="F:FAD binding"/>
    <property type="evidence" value="ECO:0007669"/>
    <property type="project" value="InterPro"/>
</dbReference>
<accession>A0A8J3YJ77</accession>
<keyword evidence="2" id="KW-0274">FAD</keyword>
<gene>
    <name evidence="4" type="primary">glcE</name>
    <name evidence="4" type="ORF">Val02_19060</name>
</gene>
<dbReference type="InterPro" id="IPR006094">
    <property type="entry name" value="Oxid_FAD_bind_N"/>
</dbReference>
<evidence type="ECO:0000256" key="2">
    <source>
        <dbReference type="ARBA" id="ARBA00022827"/>
    </source>
</evidence>
<evidence type="ECO:0000313" key="4">
    <source>
        <dbReference type="EMBL" id="GIJ45020.1"/>
    </source>
</evidence>
<keyword evidence="5" id="KW-1185">Reference proteome</keyword>
<comment type="caution">
    <text evidence="4">The sequence shown here is derived from an EMBL/GenBank/DDBJ whole genome shotgun (WGS) entry which is preliminary data.</text>
</comment>
<dbReference type="SUPFAM" id="SSF56176">
    <property type="entry name" value="FAD-binding/transporter-associated domain-like"/>
    <property type="match status" value="1"/>
</dbReference>
<dbReference type="Pfam" id="PF01565">
    <property type="entry name" value="FAD_binding_4"/>
    <property type="match status" value="1"/>
</dbReference>
<dbReference type="InterPro" id="IPR016166">
    <property type="entry name" value="FAD-bd_PCMH"/>
</dbReference>
<keyword evidence="1" id="KW-0285">Flavoprotein</keyword>
<dbReference type="RefSeq" id="WP_203898582.1">
    <property type="nucleotide sequence ID" value="NZ_BOPF01000006.1"/>
</dbReference>
<feature type="domain" description="FAD-binding PCMH-type" evidence="3">
    <location>
        <begin position="1"/>
        <end position="184"/>
    </location>
</feature>
<name>A0A8J3YJ77_9ACTN</name>
<dbReference type="InterPro" id="IPR016169">
    <property type="entry name" value="FAD-bd_PCMH_sub2"/>
</dbReference>
<organism evidence="4 5">
    <name type="scientific">Virgisporangium aliadipatigenens</name>
    <dbReference type="NCBI Taxonomy" id="741659"/>
    <lineage>
        <taxon>Bacteria</taxon>
        <taxon>Bacillati</taxon>
        <taxon>Actinomycetota</taxon>
        <taxon>Actinomycetes</taxon>
        <taxon>Micromonosporales</taxon>
        <taxon>Micromonosporaceae</taxon>
        <taxon>Virgisporangium</taxon>
    </lineage>
</organism>
<proteinExistence type="predicted"/>
<dbReference type="GO" id="GO:0003824">
    <property type="term" value="F:catalytic activity"/>
    <property type="evidence" value="ECO:0007669"/>
    <property type="project" value="InterPro"/>
</dbReference>
<sequence>MEIRPSTMDEAVAAVKELAAGGTPVRPVGAGSRATWGGRDPDGAVALHTGALDRIVEHNPGDFTAVLQAGVPLAAAQEHFARAGQMLAVDPPTFPGPMPSGPERAGGTIGGLLATADSGPARHRFGGMRDLVIGVEVLLSDGTVARAGGKVIKNVAGYDLSKLYTGSYGTLGLVTEVAVRLHPLPGPTATVLGSSDDPHVLAGAALALAKQPLEALCLDIGWPAEGPGRLLLRFAGRTAADRARRIGLAGLDDVHVEEDDEGLWNAQRAAQRDPDGPVLKVPHKPADLGDVLATARSHGLAAVSRAALGLTWVRGGSREIFPRATVLDGAAGVADPWPPADAGALALMRRVKARMDPARIFRPGTFVGGI</sequence>
<protein>
    <submittedName>
        <fullName evidence="4">Glycolate oxidase</fullName>
    </submittedName>
</protein>
<dbReference type="Gene3D" id="3.30.465.10">
    <property type="match status" value="1"/>
</dbReference>
<dbReference type="SUPFAM" id="SSF55103">
    <property type="entry name" value="FAD-linked oxidases, C-terminal domain"/>
    <property type="match status" value="1"/>
</dbReference>
<evidence type="ECO:0000313" key="5">
    <source>
        <dbReference type="Proteomes" id="UP000619260"/>
    </source>
</evidence>
<reference evidence="4" key="1">
    <citation type="submission" date="2021-01" db="EMBL/GenBank/DDBJ databases">
        <title>Whole genome shotgun sequence of Virgisporangium aliadipatigenens NBRC 105644.</title>
        <authorList>
            <person name="Komaki H."/>
            <person name="Tamura T."/>
        </authorList>
    </citation>
    <scope>NUCLEOTIDE SEQUENCE</scope>
    <source>
        <strain evidence="4">NBRC 105644</strain>
    </source>
</reference>
<dbReference type="InterPro" id="IPR016164">
    <property type="entry name" value="FAD-linked_Oxase-like_C"/>
</dbReference>